<organism evidence="1 2">
    <name type="scientific">Phytophthora aleatoria</name>
    <dbReference type="NCBI Taxonomy" id="2496075"/>
    <lineage>
        <taxon>Eukaryota</taxon>
        <taxon>Sar</taxon>
        <taxon>Stramenopiles</taxon>
        <taxon>Oomycota</taxon>
        <taxon>Peronosporomycetes</taxon>
        <taxon>Peronosporales</taxon>
        <taxon>Peronosporaceae</taxon>
        <taxon>Phytophthora</taxon>
    </lineage>
</organism>
<gene>
    <name evidence="1" type="ORF">JG688_00015823</name>
</gene>
<evidence type="ECO:0000313" key="2">
    <source>
        <dbReference type="Proteomes" id="UP000709295"/>
    </source>
</evidence>
<reference evidence="1" key="1">
    <citation type="submission" date="2021-01" db="EMBL/GenBank/DDBJ databases">
        <title>Phytophthora aleatoria, a newly-described species from Pinus radiata is distinct from Phytophthora cactorum isolates based on comparative genomics.</title>
        <authorList>
            <person name="Mcdougal R."/>
            <person name="Panda P."/>
            <person name="Williams N."/>
            <person name="Studholme D.J."/>
        </authorList>
    </citation>
    <scope>NUCLEOTIDE SEQUENCE</scope>
    <source>
        <strain evidence="1">NZFS 4037</strain>
    </source>
</reference>
<protein>
    <recommendedName>
        <fullName evidence="3">Ankyrin repeat protein</fullName>
    </recommendedName>
</protein>
<evidence type="ECO:0000313" key="1">
    <source>
        <dbReference type="EMBL" id="KAG6946837.1"/>
    </source>
</evidence>
<dbReference type="Proteomes" id="UP000709295">
    <property type="component" value="Unassembled WGS sequence"/>
</dbReference>
<proteinExistence type="predicted"/>
<evidence type="ECO:0008006" key="3">
    <source>
        <dbReference type="Google" id="ProtNLM"/>
    </source>
</evidence>
<keyword evidence="2" id="KW-1185">Reference proteome</keyword>
<name>A0A8J5MD69_9STRA</name>
<accession>A0A8J5MD69</accession>
<dbReference type="EMBL" id="JAENGY010001804">
    <property type="protein sequence ID" value="KAG6946837.1"/>
    <property type="molecule type" value="Genomic_DNA"/>
</dbReference>
<comment type="caution">
    <text evidence="1">The sequence shown here is derived from an EMBL/GenBank/DDBJ whole genome shotgun (WGS) entry which is preliminary data.</text>
</comment>
<dbReference type="AlphaFoldDB" id="A0A8J5MD69"/>
<sequence>MYEPHSDEMKDEGRDVFKKAILAASKSGNVDVVRFLLPKLDSVDEFRDASWAVMETAAERGYLDILSFAADTADSGYIEELRDETSGALLHAIYVTKFLYKTEKIPAQSITAALKNVTGIETMIQIHKKDREAIALFLCKEGCIPSEVICTVFAMTAYDLAGMVESLPADDAKRFVVASKAKPCALFAEQSLATGMLMITPLRASVAQSASRSPQNSKDNKVTVARERYALRQQQLPAWQSTMAPVVRESLVCVRGAEDARVRWWLEPQVLRVRLAS</sequence>